<evidence type="ECO:0008006" key="8">
    <source>
        <dbReference type="Google" id="ProtNLM"/>
    </source>
</evidence>
<sequence length="260" mass="28084">MRPLLVPVAPHLQLCLPLTLLLLCTGASAGKRSLDDGSLHQLWSTPVTLVEASGDAQELTTKLKEKLLEMASTLPDDSKSNVGGWQSTGTNLLHSEPKFFSAALKLCQDAITSHLKQSISGGGQVVAKVAASWANVNPGGAYNRMHTHPQSDLSGVLYVSCPGDAACGIELVDPRPMASAQRSESLHQSLDFGVDKGLRMKEGDVIVFPSWLSHWVPPHWDELERISIAFNAEIDFRPGDEPLQVRFRDGRESGGSKAEL</sequence>
<accession>A0A813K367</accession>
<keyword evidence="1" id="KW-0732">Signal</keyword>
<dbReference type="InterPro" id="IPR012668">
    <property type="entry name" value="CHP02466"/>
</dbReference>
<dbReference type="Pfam" id="PF13759">
    <property type="entry name" value="2OG-FeII_Oxy_5"/>
    <property type="match status" value="1"/>
</dbReference>
<feature type="chain" id="PRO_5036222201" description="Bifunctional lysine-specific demethylase and histidyl-hydroxylase" evidence="1">
    <location>
        <begin position="30"/>
        <end position="260"/>
    </location>
</feature>
<dbReference type="EMBL" id="CAJNNV010012323">
    <property type="protein sequence ID" value="CAE8600632.1"/>
    <property type="molecule type" value="Genomic_DNA"/>
</dbReference>
<comment type="caution">
    <text evidence="4">The sequence shown here is derived from an EMBL/GenBank/DDBJ whole genome shotgun (WGS) entry which is preliminary data.</text>
</comment>
<evidence type="ECO:0000313" key="3">
    <source>
        <dbReference type="EMBL" id="CAE8625591.1"/>
    </source>
</evidence>
<dbReference type="Gene3D" id="2.60.120.620">
    <property type="entry name" value="q2cbj1_9rhob like domain"/>
    <property type="match status" value="1"/>
</dbReference>
<protein>
    <recommendedName>
        <fullName evidence="8">Bifunctional lysine-specific demethylase and histidyl-hydroxylase</fullName>
    </recommendedName>
</protein>
<proteinExistence type="predicted"/>
<name>A0A813K367_POLGL</name>
<evidence type="ECO:0000313" key="5">
    <source>
        <dbReference type="EMBL" id="CAE8694758.1"/>
    </source>
</evidence>
<evidence type="ECO:0000256" key="1">
    <source>
        <dbReference type="SAM" id="SignalP"/>
    </source>
</evidence>
<feature type="signal peptide" evidence="1">
    <location>
        <begin position="1"/>
        <end position="29"/>
    </location>
</feature>
<keyword evidence="7" id="KW-1185">Reference proteome</keyword>
<dbReference type="EMBL" id="CAJNNW010027893">
    <property type="protein sequence ID" value="CAE8693662.1"/>
    <property type="molecule type" value="Genomic_DNA"/>
</dbReference>
<organism evidence="4 6">
    <name type="scientific">Polarella glacialis</name>
    <name type="common">Dinoflagellate</name>
    <dbReference type="NCBI Taxonomy" id="89957"/>
    <lineage>
        <taxon>Eukaryota</taxon>
        <taxon>Sar</taxon>
        <taxon>Alveolata</taxon>
        <taxon>Dinophyceae</taxon>
        <taxon>Suessiales</taxon>
        <taxon>Suessiaceae</taxon>
        <taxon>Polarella</taxon>
    </lineage>
</organism>
<reference evidence="4" key="1">
    <citation type="submission" date="2021-02" db="EMBL/GenBank/DDBJ databases">
        <authorList>
            <person name="Dougan E. K."/>
            <person name="Rhodes N."/>
            <person name="Thang M."/>
            <person name="Chan C."/>
        </authorList>
    </citation>
    <scope>NUCLEOTIDE SEQUENCE</scope>
</reference>
<dbReference type="EMBL" id="CAJNNV010028731">
    <property type="protein sequence ID" value="CAE8625591.1"/>
    <property type="molecule type" value="Genomic_DNA"/>
</dbReference>
<dbReference type="AlphaFoldDB" id="A0A813K367"/>
<dbReference type="NCBIfam" id="TIGR02466">
    <property type="entry name" value="TIGR02466 family protein"/>
    <property type="match status" value="1"/>
</dbReference>
<evidence type="ECO:0000313" key="2">
    <source>
        <dbReference type="EMBL" id="CAE8600632.1"/>
    </source>
</evidence>
<evidence type="ECO:0000313" key="7">
    <source>
        <dbReference type="Proteomes" id="UP000654075"/>
    </source>
</evidence>
<evidence type="ECO:0000313" key="6">
    <source>
        <dbReference type="Proteomes" id="UP000626109"/>
    </source>
</evidence>
<dbReference type="OrthoDB" id="193301at2759"/>
<dbReference type="Proteomes" id="UP000626109">
    <property type="component" value="Unassembled WGS sequence"/>
</dbReference>
<dbReference type="EMBL" id="CAJNNW010028124">
    <property type="protein sequence ID" value="CAE8694758.1"/>
    <property type="molecule type" value="Genomic_DNA"/>
</dbReference>
<evidence type="ECO:0000313" key="4">
    <source>
        <dbReference type="EMBL" id="CAE8693662.1"/>
    </source>
</evidence>
<dbReference type="Proteomes" id="UP000654075">
    <property type="component" value="Unassembled WGS sequence"/>
</dbReference>
<gene>
    <name evidence="2" type="ORF">PGLA1383_LOCUS18945</name>
    <name evidence="3" type="ORF">PGLA1383_LOCUS42581</name>
    <name evidence="4" type="ORF">PGLA2088_LOCUS28478</name>
    <name evidence="5" type="ORF">PGLA2088_LOCUS29000</name>
</gene>